<evidence type="ECO:0000313" key="2">
    <source>
        <dbReference type="Proteomes" id="UP000013148"/>
    </source>
</evidence>
<protein>
    <submittedName>
        <fullName evidence="1">Uncharacterized protein</fullName>
    </submittedName>
</protein>
<organism evidence="1 2">
    <name type="scientific">Acinetobacter guillouiae NIPH 991</name>
    <dbReference type="NCBI Taxonomy" id="1217656"/>
    <lineage>
        <taxon>Bacteria</taxon>
        <taxon>Pseudomonadati</taxon>
        <taxon>Pseudomonadota</taxon>
        <taxon>Gammaproteobacteria</taxon>
        <taxon>Moraxellales</taxon>
        <taxon>Moraxellaceae</taxon>
        <taxon>Acinetobacter</taxon>
    </lineage>
</organism>
<sequence>MYTIRKEVLLVSLLEVLEDRMNLIMINMLGKN</sequence>
<keyword evidence="2" id="KW-1185">Reference proteome</keyword>
<dbReference type="AlphaFoldDB" id="N8YE57"/>
<dbReference type="EMBL" id="APPJ01000010">
    <property type="protein sequence ID" value="ENV17560.1"/>
    <property type="molecule type" value="Genomic_DNA"/>
</dbReference>
<accession>N8YE57</accession>
<dbReference type="Proteomes" id="UP000013148">
    <property type="component" value="Unassembled WGS sequence"/>
</dbReference>
<comment type="caution">
    <text evidence="1">The sequence shown here is derived from an EMBL/GenBank/DDBJ whole genome shotgun (WGS) entry which is preliminary data.</text>
</comment>
<evidence type="ECO:0000313" key="1">
    <source>
        <dbReference type="EMBL" id="ENV17560.1"/>
    </source>
</evidence>
<proteinExistence type="predicted"/>
<gene>
    <name evidence="1" type="ORF">F964_02278</name>
</gene>
<dbReference type="HOGENOM" id="CLU_3387604_0_0_6"/>
<reference evidence="1 2" key="1">
    <citation type="submission" date="2013-02" db="EMBL/GenBank/DDBJ databases">
        <title>The Genome Sequence of Acinetobacter guillouiae NIPH 991.</title>
        <authorList>
            <consortium name="The Broad Institute Genome Sequencing Platform"/>
            <consortium name="The Broad Institute Genome Sequencing Center for Infectious Disease"/>
            <person name="Cerqueira G."/>
            <person name="Feldgarden M."/>
            <person name="Courvalin P."/>
            <person name="Perichon B."/>
            <person name="Grillot-Courvalin C."/>
            <person name="Clermont D."/>
            <person name="Rocha E."/>
            <person name="Yoon E.-J."/>
            <person name="Nemec A."/>
            <person name="Walker B."/>
            <person name="Young S.K."/>
            <person name="Zeng Q."/>
            <person name="Gargeya S."/>
            <person name="Fitzgerald M."/>
            <person name="Haas B."/>
            <person name="Abouelleil A."/>
            <person name="Alvarado L."/>
            <person name="Arachchi H.M."/>
            <person name="Berlin A.M."/>
            <person name="Chapman S.B."/>
            <person name="Dewar J."/>
            <person name="Goldberg J."/>
            <person name="Griggs A."/>
            <person name="Gujja S."/>
            <person name="Hansen M."/>
            <person name="Howarth C."/>
            <person name="Imamovic A."/>
            <person name="Larimer J."/>
            <person name="McCowan C."/>
            <person name="Murphy C."/>
            <person name="Neiman D."/>
            <person name="Pearson M."/>
            <person name="Priest M."/>
            <person name="Roberts A."/>
            <person name="Saif S."/>
            <person name="Shea T."/>
            <person name="Sisk P."/>
            <person name="Sykes S."/>
            <person name="Wortman J."/>
            <person name="Nusbaum C."/>
            <person name="Birren B."/>
        </authorList>
    </citation>
    <scope>NUCLEOTIDE SEQUENCE [LARGE SCALE GENOMIC DNA]</scope>
    <source>
        <strain evidence="1 2">NIPH 991</strain>
    </source>
</reference>
<name>N8YE57_ACIGI</name>